<dbReference type="NCBIfam" id="NF047636">
    <property type="entry name" value="CC_3452_fam"/>
    <property type="match status" value="1"/>
</dbReference>
<dbReference type="KEGG" id="schy:GVO57_05320"/>
<keyword evidence="3" id="KW-1185">Reference proteome</keyword>
<reference evidence="2 3" key="1">
    <citation type="submission" date="2020-01" db="EMBL/GenBank/DDBJ databases">
        <title>Sphingomonas sp. C33 whole genome sequece.</title>
        <authorList>
            <person name="Park C."/>
        </authorList>
    </citation>
    <scope>NUCLEOTIDE SEQUENCE [LARGE SCALE GENOMIC DNA]</scope>
    <source>
        <strain evidence="2 3">C33</strain>
    </source>
</reference>
<proteinExistence type="predicted"/>
<feature type="signal peptide" evidence="1">
    <location>
        <begin position="1"/>
        <end position="19"/>
    </location>
</feature>
<name>A0A7Z2NV36_9SPHN</name>
<dbReference type="InterPro" id="IPR058513">
    <property type="entry name" value="DUF8200"/>
</dbReference>
<evidence type="ECO:0008006" key="4">
    <source>
        <dbReference type="Google" id="ProtNLM"/>
    </source>
</evidence>
<organism evidence="2 3">
    <name type="scientific">Sphingomonas changnyeongensis</name>
    <dbReference type="NCBI Taxonomy" id="2698679"/>
    <lineage>
        <taxon>Bacteria</taxon>
        <taxon>Pseudomonadati</taxon>
        <taxon>Pseudomonadota</taxon>
        <taxon>Alphaproteobacteria</taxon>
        <taxon>Sphingomonadales</taxon>
        <taxon>Sphingomonadaceae</taxon>
        <taxon>Sphingomonas</taxon>
    </lineage>
</organism>
<dbReference type="AlphaFoldDB" id="A0A7Z2NV36"/>
<accession>A0A7Z2NV36</accession>
<evidence type="ECO:0000313" key="2">
    <source>
        <dbReference type="EMBL" id="QHL90363.1"/>
    </source>
</evidence>
<dbReference type="Pfam" id="PF26624">
    <property type="entry name" value="DUF8200"/>
    <property type="match status" value="1"/>
</dbReference>
<gene>
    <name evidence="2" type="ORF">GVO57_05320</name>
</gene>
<protein>
    <recommendedName>
        <fullName evidence="4">UrcA family protein</fullName>
    </recommendedName>
</protein>
<dbReference type="Proteomes" id="UP000464468">
    <property type="component" value="Chromosome"/>
</dbReference>
<keyword evidence="1" id="KW-0732">Signal</keyword>
<evidence type="ECO:0000313" key="3">
    <source>
        <dbReference type="Proteomes" id="UP000464468"/>
    </source>
</evidence>
<evidence type="ECO:0000256" key="1">
    <source>
        <dbReference type="SAM" id="SignalP"/>
    </source>
</evidence>
<sequence>MARFLALIVSVLGSFTLFAASASAEPAGAHYRLQLANPAPAAKVIVRGLMFNCAGDSCTAAAGASRPAVICAAAAREFGQIATFSAAGAALDDEALAKCNAKARIDTTRIVQR</sequence>
<feature type="chain" id="PRO_5031065611" description="UrcA family protein" evidence="1">
    <location>
        <begin position="20"/>
        <end position="113"/>
    </location>
</feature>
<dbReference type="InterPro" id="IPR058067">
    <property type="entry name" value="CC_3452-like"/>
</dbReference>
<dbReference type="EMBL" id="CP047895">
    <property type="protein sequence ID" value="QHL90363.1"/>
    <property type="molecule type" value="Genomic_DNA"/>
</dbReference>
<dbReference type="RefSeq" id="WP_160592291.1">
    <property type="nucleotide sequence ID" value="NZ_CP047895.1"/>
</dbReference>